<dbReference type="AlphaFoldDB" id="A0AAV1QMD8"/>
<dbReference type="EMBL" id="CAWUPB010000030">
    <property type="protein sequence ID" value="CAK7322817.1"/>
    <property type="molecule type" value="Genomic_DNA"/>
</dbReference>
<protein>
    <submittedName>
        <fullName evidence="1">Uncharacterized protein</fullName>
    </submittedName>
</protein>
<name>A0AAV1QMD8_9ROSI</name>
<evidence type="ECO:0000313" key="2">
    <source>
        <dbReference type="Proteomes" id="UP001314170"/>
    </source>
</evidence>
<comment type="caution">
    <text evidence="1">The sequence shown here is derived from an EMBL/GenBank/DDBJ whole genome shotgun (WGS) entry which is preliminary data.</text>
</comment>
<evidence type="ECO:0000313" key="1">
    <source>
        <dbReference type="EMBL" id="CAK7322817.1"/>
    </source>
</evidence>
<dbReference type="Proteomes" id="UP001314170">
    <property type="component" value="Unassembled WGS sequence"/>
</dbReference>
<reference evidence="1 2" key="1">
    <citation type="submission" date="2024-01" db="EMBL/GenBank/DDBJ databases">
        <authorList>
            <person name="Waweru B."/>
        </authorList>
    </citation>
    <scope>NUCLEOTIDE SEQUENCE [LARGE SCALE GENOMIC DNA]</scope>
</reference>
<organism evidence="1 2">
    <name type="scientific">Dovyalis caffra</name>
    <dbReference type="NCBI Taxonomy" id="77055"/>
    <lineage>
        <taxon>Eukaryota</taxon>
        <taxon>Viridiplantae</taxon>
        <taxon>Streptophyta</taxon>
        <taxon>Embryophyta</taxon>
        <taxon>Tracheophyta</taxon>
        <taxon>Spermatophyta</taxon>
        <taxon>Magnoliopsida</taxon>
        <taxon>eudicotyledons</taxon>
        <taxon>Gunneridae</taxon>
        <taxon>Pentapetalae</taxon>
        <taxon>rosids</taxon>
        <taxon>fabids</taxon>
        <taxon>Malpighiales</taxon>
        <taxon>Salicaceae</taxon>
        <taxon>Flacourtieae</taxon>
        <taxon>Dovyalis</taxon>
    </lineage>
</organism>
<sequence>MIITEVGPTVVAIGGIHDPTGRRRCVVSRLAWRNGALWRAYSRMKARHRLHASKLVGVRGYRALGGGHVGIRIRDPARGRSCGIQKAELCAGVGEMAEWVVLVKGRVGD</sequence>
<keyword evidence="2" id="KW-1185">Reference proteome</keyword>
<gene>
    <name evidence="1" type="ORF">DCAF_LOCUS428</name>
</gene>
<accession>A0AAV1QMD8</accession>
<proteinExistence type="predicted"/>